<reference evidence="1" key="2">
    <citation type="journal article" date="2023" name="Int. J. Mol. Sci.">
        <title>De Novo Assembly and Annotation of 11 Diverse Shrub Willow (Salix) Genomes Reveals Novel Gene Organization in Sex-Linked Regions.</title>
        <authorList>
            <person name="Hyden B."/>
            <person name="Feng K."/>
            <person name="Yates T.B."/>
            <person name="Jawdy S."/>
            <person name="Cereghino C."/>
            <person name="Smart L.B."/>
            <person name="Muchero W."/>
        </authorList>
    </citation>
    <scope>NUCLEOTIDE SEQUENCE</scope>
    <source>
        <tissue evidence="1">Shoot tip</tissue>
    </source>
</reference>
<proteinExistence type="predicted"/>
<name>A0A9Q0UXR4_9ROSI</name>
<organism evidence="1 2">
    <name type="scientific">Salix koriyanagi</name>
    <dbReference type="NCBI Taxonomy" id="2511006"/>
    <lineage>
        <taxon>Eukaryota</taxon>
        <taxon>Viridiplantae</taxon>
        <taxon>Streptophyta</taxon>
        <taxon>Embryophyta</taxon>
        <taxon>Tracheophyta</taxon>
        <taxon>Spermatophyta</taxon>
        <taxon>Magnoliopsida</taxon>
        <taxon>eudicotyledons</taxon>
        <taxon>Gunneridae</taxon>
        <taxon>Pentapetalae</taxon>
        <taxon>rosids</taxon>
        <taxon>fabids</taxon>
        <taxon>Malpighiales</taxon>
        <taxon>Salicaceae</taxon>
        <taxon>Saliceae</taxon>
        <taxon>Salix</taxon>
    </lineage>
</organism>
<evidence type="ECO:0000313" key="2">
    <source>
        <dbReference type="Proteomes" id="UP001151752"/>
    </source>
</evidence>
<comment type="caution">
    <text evidence="1">The sequence shown here is derived from an EMBL/GenBank/DDBJ whole genome shotgun (WGS) entry which is preliminary data.</text>
</comment>
<keyword evidence="2" id="KW-1185">Reference proteome</keyword>
<dbReference type="EMBL" id="JAPFFM010000010">
    <property type="protein sequence ID" value="KAJ6737992.1"/>
    <property type="molecule type" value="Genomic_DNA"/>
</dbReference>
<protein>
    <submittedName>
        <fullName evidence="1">PROTEIN NDR1-LIKE</fullName>
    </submittedName>
</protein>
<sequence length="124" mass="14195">MFLRLKIQTKSPASTTMTFLLSFKYKQDMVGNSTVPGFDQGKGNNDDQHVPPVEINQRVWRDLGKEIPRGTARLNVELFTSIKYKTWGIKSKHHKIKYQGAVPIGSDGKIKDKKKKVKLHRSKK</sequence>
<accession>A0A9Q0UXR4</accession>
<evidence type="ECO:0000313" key="1">
    <source>
        <dbReference type="EMBL" id="KAJ6737992.1"/>
    </source>
</evidence>
<dbReference type="Proteomes" id="UP001151752">
    <property type="component" value="Chromosome 4"/>
</dbReference>
<reference evidence="1" key="1">
    <citation type="submission" date="2022-11" db="EMBL/GenBank/DDBJ databases">
        <authorList>
            <person name="Hyden B.L."/>
            <person name="Feng K."/>
            <person name="Yates T."/>
            <person name="Jawdy S."/>
            <person name="Smart L.B."/>
            <person name="Muchero W."/>
        </authorList>
    </citation>
    <scope>NUCLEOTIDE SEQUENCE</scope>
    <source>
        <tissue evidence="1">Shoot tip</tissue>
    </source>
</reference>
<gene>
    <name evidence="1" type="ORF">OIU74_003034</name>
</gene>
<dbReference type="AlphaFoldDB" id="A0A9Q0UXR4"/>